<evidence type="ECO:0000259" key="9">
    <source>
        <dbReference type="Pfam" id="PF02776"/>
    </source>
</evidence>
<reference evidence="11" key="1">
    <citation type="submission" date="2017-11" db="EMBL/GenBank/DDBJ databases">
        <title>The complete genome sequence of Sphingopyxis pomeranensis sp. nov. strain WS5A3p.</title>
        <authorList>
            <person name="Kaminski M.A."/>
        </authorList>
    </citation>
    <scope>NUCLEOTIDE SEQUENCE [LARGE SCALE GENOMIC DNA]</scope>
    <source>
        <strain evidence="11">WS5A3p</strain>
    </source>
</reference>
<dbReference type="GO" id="GO:0009097">
    <property type="term" value="P:isoleucine biosynthetic process"/>
    <property type="evidence" value="ECO:0007669"/>
    <property type="project" value="TreeGrafter"/>
</dbReference>
<evidence type="ECO:0000256" key="4">
    <source>
        <dbReference type="ARBA" id="ARBA00022723"/>
    </source>
</evidence>
<comment type="caution">
    <text evidence="10">The sequence shown here is derived from an EMBL/GenBank/DDBJ whole genome shotgun (WGS) entry which is preliminary data.</text>
</comment>
<dbReference type="Proteomes" id="UP000238954">
    <property type="component" value="Chromosome"/>
</dbReference>
<dbReference type="GO" id="GO:0000287">
    <property type="term" value="F:magnesium ion binding"/>
    <property type="evidence" value="ECO:0007669"/>
    <property type="project" value="InterPro"/>
</dbReference>
<dbReference type="GO" id="GO:0050660">
    <property type="term" value="F:flavin adenine dinucleotide binding"/>
    <property type="evidence" value="ECO:0007669"/>
    <property type="project" value="TreeGrafter"/>
</dbReference>
<dbReference type="GO" id="GO:0009099">
    <property type="term" value="P:L-valine biosynthetic process"/>
    <property type="evidence" value="ECO:0007669"/>
    <property type="project" value="TreeGrafter"/>
</dbReference>
<dbReference type="Pfam" id="PF00205">
    <property type="entry name" value="TPP_enzyme_M"/>
    <property type="match status" value="1"/>
</dbReference>
<evidence type="ECO:0000256" key="3">
    <source>
        <dbReference type="ARBA" id="ARBA00007812"/>
    </source>
</evidence>
<organism evidence="10 11">
    <name type="scientific">Sphingopyxis lindanitolerans</name>
    <dbReference type="NCBI Taxonomy" id="2054227"/>
    <lineage>
        <taxon>Bacteria</taxon>
        <taxon>Pseudomonadati</taxon>
        <taxon>Pseudomonadota</taxon>
        <taxon>Alphaproteobacteria</taxon>
        <taxon>Sphingomonadales</taxon>
        <taxon>Sphingomonadaceae</taxon>
        <taxon>Sphingopyxis</taxon>
    </lineage>
</organism>
<dbReference type="SUPFAM" id="SSF52467">
    <property type="entry name" value="DHS-like NAD/FAD-binding domain"/>
    <property type="match status" value="1"/>
</dbReference>
<dbReference type="InterPro" id="IPR011766">
    <property type="entry name" value="TPP_enzyme_TPP-bd"/>
</dbReference>
<keyword evidence="5 6" id="KW-0786">Thiamine pyrophosphate</keyword>
<dbReference type="Gene3D" id="3.40.50.1220">
    <property type="entry name" value="TPP-binding domain"/>
    <property type="match status" value="1"/>
</dbReference>
<dbReference type="GO" id="GO:0030976">
    <property type="term" value="F:thiamine pyrophosphate binding"/>
    <property type="evidence" value="ECO:0007669"/>
    <property type="project" value="InterPro"/>
</dbReference>
<protein>
    <recommendedName>
        <fullName evidence="12">Acetolactate synthase</fullName>
    </recommendedName>
</protein>
<dbReference type="PANTHER" id="PTHR18968:SF166">
    <property type="entry name" value="2-HYDROXYACYL-COA LYASE 2"/>
    <property type="match status" value="1"/>
</dbReference>
<dbReference type="InterPro" id="IPR000399">
    <property type="entry name" value="TPP-bd_CS"/>
</dbReference>
<evidence type="ECO:0000259" key="7">
    <source>
        <dbReference type="Pfam" id="PF00205"/>
    </source>
</evidence>
<dbReference type="InterPro" id="IPR012000">
    <property type="entry name" value="Thiamin_PyroP_enz_cen_dom"/>
</dbReference>
<feature type="domain" description="Thiamine pyrophosphate enzyme N-terminal TPP-binding" evidence="9">
    <location>
        <begin position="3"/>
        <end position="115"/>
    </location>
</feature>
<keyword evidence="11" id="KW-1185">Reference proteome</keyword>
<evidence type="ECO:0000259" key="8">
    <source>
        <dbReference type="Pfam" id="PF02775"/>
    </source>
</evidence>
<dbReference type="PROSITE" id="PS00187">
    <property type="entry name" value="TPP_ENZYMES"/>
    <property type="match status" value="1"/>
</dbReference>
<dbReference type="InterPro" id="IPR029035">
    <property type="entry name" value="DHS-like_NAD/FAD-binding_dom"/>
</dbReference>
<proteinExistence type="inferred from homology"/>
<evidence type="ECO:0000256" key="6">
    <source>
        <dbReference type="RuleBase" id="RU362132"/>
    </source>
</evidence>
<comment type="cofactor">
    <cofactor evidence="2">
        <name>thiamine diphosphate</name>
        <dbReference type="ChEBI" id="CHEBI:58937"/>
    </cofactor>
</comment>
<keyword evidence="4" id="KW-0479">Metal-binding</keyword>
<dbReference type="AlphaFoldDB" id="A0A2S8B9L0"/>
<dbReference type="Pfam" id="PF02775">
    <property type="entry name" value="TPP_enzyme_C"/>
    <property type="match status" value="1"/>
</dbReference>
<feature type="domain" description="Thiamine pyrophosphate enzyme central" evidence="7">
    <location>
        <begin position="189"/>
        <end position="319"/>
    </location>
</feature>
<evidence type="ECO:0000313" key="10">
    <source>
        <dbReference type="EMBL" id="PQM29037.1"/>
    </source>
</evidence>
<comment type="cofactor">
    <cofactor evidence="1">
        <name>Mg(2+)</name>
        <dbReference type="ChEBI" id="CHEBI:18420"/>
    </cofactor>
</comment>
<dbReference type="InterPro" id="IPR012001">
    <property type="entry name" value="Thiamin_PyroP_enz_TPP-bd_dom"/>
</dbReference>
<sequence length="569" mass="59589">MISGGEAMAAECARQAVRTVFALSGAAHAQLLQALAKNGVRVVSTRHETGTVCAADGYARIARKPGLALIKEEQGLANAVTGILTAQKAGTPVVILVGCRPASATEVHHEGEDDPLAMVRPMAKWVHMAPNPERMAAFLAEAFHQASTGRPGVAILGIRQEFGRAMVSAAAPHPMSAPASPPAPEATAIAAAAAALCHAQRPMILAGGGAYRADAGPALRRLAARLGAPVLGHAQGRGLVPEDDMLGFGWPLAQVAAREADVVLCVGMRLGQRFNHGLAPRFSPDALFIQIDTVAEEFGRGRPIDIPIVADARLGTEALCEALGDGKPRDAGWVRHAMAARLARLAELEAEGNGPIHPLTLCRRLMDRWPEDAIYVGDGADIQNWMLGTLRLPRGGAFIDHYPFGSMGVGTPLALGASAAAREVAELTDAPPRPVILVTGDGSFGFYCAELNSAKLADLQLAVVVSNDGAWGTEKHGHIKLFNDSYNCELGQADYHLIAHAFDCGGERVDESGDIAGAIDRMLAAKLPYVLNVLTDPMAGAARKTDPRVVTVAFEDIVQPDGSSSSAVL</sequence>
<comment type="similarity">
    <text evidence="3 6">Belongs to the TPP enzyme family.</text>
</comment>
<evidence type="ECO:0008006" key="12">
    <source>
        <dbReference type="Google" id="ProtNLM"/>
    </source>
</evidence>
<dbReference type="Pfam" id="PF02776">
    <property type="entry name" value="TPP_enzyme_N"/>
    <property type="match status" value="1"/>
</dbReference>
<evidence type="ECO:0000256" key="1">
    <source>
        <dbReference type="ARBA" id="ARBA00001946"/>
    </source>
</evidence>
<dbReference type="InterPro" id="IPR045229">
    <property type="entry name" value="TPP_enz"/>
</dbReference>
<gene>
    <name evidence="10" type="ORF">CVO77_11620</name>
</gene>
<dbReference type="SUPFAM" id="SSF52518">
    <property type="entry name" value="Thiamin diphosphate-binding fold (THDP-binding)"/>
    <property type="match status" value="2"/>
</dbReference>
<accession>A0A2S8B9L0</accession>
<dbReference type="GO" id="GO:0003984">
    <property type="term" value="F:acetolactate synthase activity"/>
    <property type="evidence" value="ECO:0007669"/>
    <property type="project" value="TreeGrafter"/>
</dbReference>
<evidence type="ECO:0000256" key="2">
    <source>
        <dbReference type="ARBA" id="ARBA00001964"/>
    </source>
</evidence>
<dbReference type="PANTHER" id="PTHR18968">
    <property type="entry name" value="THIAMINE PYROPHOSPHATE ENZYMES"/>
    <property type="match status" value="1"/>
</dbReference>
<dbReference type="CDD" id="cd07035">
    <property type="entry name" value="TPP_PYR_POX_like"/>
    <property type="match status" value="1"/>
</dbReference>
<dbReference type="GO" id="GO:0005948">
    <property type="term" value="C:acetolactate synthase complex"/>
    <property type="evidence" value="ECO:0007669"/>
    <property type="project" value="TreeGrafter"/>
</dbReference>
<dbReference type="EMBL" id="PHFW01000002">
    <property type="protein sequence ID" value="PQM29037.1"/>
    <property type="molecule type" value="Genomic_DNA"/>
</dbReference>
<feature type="domain" description="Thiamine pyrophosphate enzyme TPP-binding" evidence="8">
    <location>
        <begin position="382"/>
        <end position="533"/>
    </location>
</feature>
<evidence type="ECO:0000256" key="5">
    <source>
        <dbReference type="ARBA" id="ARBA00023052"/>
    </source>
</evidence>
<evidence type="ECO:0000313" key="11">
    <source>
        <dbReference type="Proteomes" id="UP000238954"/>
    </source>
</evidence>
<dbReference type="Gene3D" id="3.40.50.970">
    <property type="match status" value="2"/>
</dbReference>
<name>A0A2S8B9L0_9SPHN</name>
<dbReference type="InterPro" id="IPR029061">
    <property type="entry name" value="THDP-binding"/>
</dbReference>